<evidence type="ECO:0000313" key="2">
    <source>
        <dbReference type="EMBL" id="MDQ0285619.1"/>
    </source>
</evidence>
<proteinExistence type="inferred from homology"/>
<keyword evidence="3" id="KW-1185">Reference proteome</keyword>
<evidence type="ECO:0000256" key="1">
    <source>
        <dbReference type="RuleBase" id="RU004508"/>
    </source>
</evidence>
<evidence type="ECO:0000313" key="3">
    <source>
        <dbReference type="Proteomes" id="UP001225644"/>
    </source>
</evidence>
<dbReference type="SUPFAM" id="SSF53383">
    <property type="entry name" value="PLP-dependent transferases"/>
    <property type="match status" value="1"/>
</dbReference>
<dbReference type="PANTHER" id="PTHR30244:SF34">
    <property type="entry name" value="DTDP-4-AMINO-4,6-DIDEOXYGALACTOSE TRANSAMINASE"/>
    <property type="match status" value="1"/>
</dbReference>
<dbReference type="PANTHER" id="PTHR30244">
    <property type="entry name" value="TRANSAMINASE"/>
    <property type="match status" value="1"/>
</dbReference>
<sequence length="369" mass="40480">MTSIRIPLDAPNIGELEKEYVLRALESGYVSSIGPLVSEFEGRFAGYVGARYAVATVNGTAAIHLALRLLGIGPGDEVIVPALTFIATANPVVYVGATPVVVDVDPLTWNIDPDEVERAVTDRTRAVIPVHLYGNPADMSRLMDIARRHGLYVIEDAAEALGATYNGQHVGTFGDIGIFSFNGNKVITTGGGGMLVTNDPDLAARARLLVNQGRAFGVMEYEHLEIGYNFRLTNTQAALGLAQMERLEQFLATKRRNASLYRELLNKVPGLGWQQELHEGRSSWWLFSILVNPNDFGQDRYALARRLQGAGIQVRPLFLPLSRQPAYAGYGLKTCPVAESLHRRGLNLPSASFLTEEDVRYVCQVLLER</sequence>
<keyword evidence="2" id="KW-0032">Aminotransferase</keyword>
<dbReference type="Pfam" id="PF01041">
    <property type="entry name" value="DegT_DnrJ_EryC1"/>
    <property type="match status" value="1"/>
</dbReference>
<dbReference type="InterPro" id="IPR015422">
    <property type="entry name" value="PyrdxlP-dep_Trfase_small"/>
</dbReference>
<gene>
    <name evidence="2" type="ORF">J2Z49_000723</name>
</gene>
<accession>A0ABU0AYR2</accession>
<comment type="caution">
    <text evidence="2">The sequence shown here is derived from an EMBL/GenBank/DDBJ whole genome shotgun (WGS) entry which is preliminary data.</text>
</comment>
<organism evidence="2 3">
    <name type="scientific">Desulfofundulus luciae</name>
    <dbReference type="NCBI Taxonomy" id="74702"/>
    <lineage>
        <taxon>Bacteria</taxon>
        <taxon>Bacillati</taxon>
        <taxon>Bacillota</taxon>
        <taxon>Clostridia</taxon>
        <taxon>Eubacteriales</taxon>
        <taxon>Peptococcaceae</taxon>
        <taxon>Desulfofundulus</taxon>
    </lineage>
</organism>
<dbReference type="InterPro" id="IPR026385">
    <property type="entry name" value="LegC-like"/>
</dbReference>
<dbReference type="NCBIfam" id="TIGR04181">
    <property type="entry name" value="NHT_00031"/>
    <property type="match status" value="1"/>
</dbReference>
<dbReference type="Gene3D" id="3.90.1150.10">
    <property type="entry name" value="Aspartate Aminotransferase, domain 1"/>
    <property type="match status" value="1"/>
</dbReference>
<reference evidence="2 3" key="1">
    <citation type="submission" date="2023-07" db="EMBL/GenBank/DDBJ databases">
        <title>Genomic Encyclopedia of Type Strains, Phase IV (KMG-IV): sequencing the most valuable type-strain genomes for metagenomic binning, comparative biology and taxonomic classification.</title>
        <authorList>
            <person name="Goeker M."/>
        </authorList>
    </citation>
    <scope>NUCLEOTIDE SEQUENCE [LARGE SCALE GENOMIC DNA]</scope>
    <source>
        <strain evidence="2 3">DSM 12396</strain>
    </source>
</reference>
<dbReference type="InterPro" id="IPR000653">
    <property type="entry name" value="DegT/StrS_aminotransferase"/>
</dbReference>
<protein>
    <submittedName>
        <fullName evidence="2">Perosamine synthetase</fullName>
        <ecNumber evidence="2">2.6.1.102</ecNumber>
    </submittedName>
</protein>
<dbReference type="GO" id="GO:0102933">
    <property type="term" value="F:GDP-4-dehydro-6-deoxy-D-mannose-4-aminotransferase activity"/>
    <property type="evidence" value="ECO:0007669"/>
    <property type="project" value="UniProtKB-EC"/>
</dbReference>
<dbReference type="InterPro" id="IPR015424">
    <property type="entry name" value="PyrdxlP-dep_Trfase"/>
</dbReference>
<dbReference type="Gene3D" id="3.40.640.10">
    <property type="entry name" value="Type I PLP-dependent aspartate aminotransferase-like (Major domain)"/>
    <property type="match status" value="1"/>
</dbReference>
<dbReference type="PIRSF" id="PIRSF000390">
    <property type="entry name" value="PLP_StrS"/>
    <property type="match status" value="1"/>
</dbReference>
<dbReference type="InterPro" id="IPR015421">
    <property type="entry name" value="PyrdxlP-dep_Trfase_major"/>
</dbReference>
<dbReference type="CDD" id="cd00616">
    <property type="entry name" value="AHBA_syn"/>
    <property type="match status" value="1"/>
</dbReference>
<dbReference type="Proteomes" id="UP001225644">
    <property type="component" value="Unassembled WGS sequence"/>
</dbReference>
<dbReference type="RefSeq" id="WP_307399899.1">
    <property type="nucleotide sequence ID" value="NZ_JAUSUX010000004.1"/>
</dbReference>
<keyword evidence="2" id="KW-0808">Transferase</keyword>
<keyword evidence="1" id="KW-0663">Pyridoxal phosphate</keyword>
<name>A0ABU0AYR2_9FIRM</name>
<comment type="similarity">
    <text evidence="1">Belongs to the DegT/DnrJ/EryC1 family.</text>
</comment>
<dbReference type="EC" id="2.6.1.102" evidence="2"/>
<dbReference type="EMBL" id="JAUSUX010000004">
    <property type="protein sequence ID" value="MDQ0285619.1"/>
    <property type="molecule type" value="Genomic_DNA"/>
</dbReference>